<keyword evidence="6" id="KW-0812">Transmembrane</keyword>
<dbReference type="InterPro" id="IPR028974">
    <property type="entry name" value="TSP_type-3_rpt"/>
</dbReference>
<gene>
    <name evidence="8" type="ORF">MNBD_GAMMA24-2209</name>
</gene>
<dbReference type="EMBL" id="UOFZ01000141">
    <property type="protein sequence ID" value="VAX13851.1"/>
    <property type="molecule type" value="Genomic_DNA"/>
</dbReference>
<feature type="domain" description="Protective antigen Ca-binding" evidence="7">
    <location>
        <begin position="910"/>
        <end position="995"/>
    </location>
</feature>
<protein>
    <recommendedName>
        <fullName evidence="7">Protective antigen Ca-binding domain-containing protein</fullName>
    </recommendedName>
</protein>
<evidence type="ECO:0000256" key="4">
    <source>
        <dbReference type="ARBA" id="ARBA00022837"/>
    </source>
</evidence>
<keyword evidence="6" id="KW-1133">Transmembrane helix</keyword>
<feature type="region of interest" description="Disordered" evidence="5">
    <location>
        <begin position="91"/>
        <end position="175"/>
    </location>
</feature>
<keyword evidence="6" id="KW-0472">Membrane</keyword>
<dbReference type="PROSITE" id="PS51257">
    <property type="entry name" value="PROKAR_LIPOPROTEIN"/>
    <property type="match status" value="1"/>
</dbReference>
<dbReference type="AlphaFoldDB" id="A0A3B1BHA3"/>
<dbReference type="InterPro" id="IPR028994">
    <property type="entry name" value="Integrin_alpha_N"/>
</dbReference>
<keyword evidence="4" id="KW-0106">Calcium</keyword>
<dbReference type="GO" id="GO:0005509">
    <property type="term" value="F:calcium ion binding"/>
    <property type="evidence" value="ECO:0007669"/>
    <property type="project" value="InterPro"/>
</dbReference>
<dbReference type="InterPro" id="IPR035088">
    <property type="entry name" value="PA_Ca-bd"/>
</dbReference>
<dbReference type="PANTHER" id="PTHR37467:SF1">
    <property type="entry name" value="EXPORTED CALCIUM-BINDING GLYCOPROTEIN"/>
    <property type="match status" value="1"/>
</dbReference>
<dbReference type="Gene3D" id="4.10.1080.10">
    <property type="entry name" value="TSP type-3 repeat"/>
    <property type="match status" value="1"/>
</dbReference>
<dbReference type="InterPro" id="IPR059100">
    <property type="entry name" value="TSP3_bac"/>
</dbReference>
<name>A0A3B1BHA3_9ZZZZ</name>
<organism evidence="8">
    <name type="scientific">hydrothermal vent metagenome</name>
    <dbReference type="NCBI Taxonomy" id="652676"/>
    <lineage>
        <taxon>unclassified sequences</taxon>
        <taxon>metagenomes</taxon>
        <taxon>ecological metagenomes</taxon>
    </lineage>
</organism>
<evidence type="ECO:0000256" key="5">
    <source>
        <dbReference type="SAM" id="MobiDB-lite"/>
    </source>
</evidence>
<accession>A0A3B1BHA3</accession>
<dbReference type="Pfam" id="PF18884">
    <property type="entry name" value="TSP3_bac"/>
    <property type="match status" value="6"/>
</dbReference>
<sequence length="1149" mass="124241">MNTRNKNKHRWLLRLMAIPVVLAIMLSGCGGGGGGGTPDADNNGDGGKTADVGNSIDCSGDNPDKRCGEDDDNDGLPYAMEVAGWEVWPDRSGLGNGVEQASHYTVSSDPDKADTDGDGLNDYQEFLNKTDPRMVDTDGDGLSDAEELNRWHTSPVSVDSDGDSRGPDKDLSPNSKLFDSAELKIDLKGDPTHTPGIDATSPVLADTDGDGWSDYTEIVNLIGKGFNPVIADVPLIKIGISTSPVIRLTGETSTQQNWSREIAVSDAISESVSSESSVTRGTEQVIESTVGAGADFGIETGFEVSKDPKWTGKVSANFSTNFSLSASMTSSQSVSWSEGQSRVAEKTYQESMGEGGSEAVTLTGGYLSLPVNLTNTGNISFTITGLHINVLARYMNGTSDFAPVLELKQVDDQPLTLGPNQTYPQILMKSDTDDYELIRSFLKNPGGLLFEVSSYTLTDDKGVSYAFAEETIKQKTAMVIIDYGGELPPESYLVATSPQRSSEQQGSGVSMATVMNNILGLPYNTFARTTDLGTFMTLSQVRSVTNDPQHHKKWLVTTTSASLDNPDLAGFDDISLQPGDTIYFMFVKDEDSDGLAAREEFLQGTSDQLADTDNDGLTDYQEVREGWSVKIEGQLAYDVHSRGYNADFDGDGLTDDFERSCGLDPNRSDTDQDGISDYDELYGYDIIKNGQLFLKVVPYTGAVILDGGNGIIDTQTPAGDDVLPATGSIEKGAIIIIAGEDGVLDTTPQGDDYIGVTHEALPCEPAGFATNPLNIDTDGESMPDGMEVDIALGSPNNPNDVAQYTDTDGDGLSDAVEKRGFSTTVNGLYKKFTSDPNSGDSDNDGLPDLLEYMLKSNPGADDTDGDGLADLDEYDFLTQWNEFTLKCGQAANCTVPASEGDKYGTAINNQDTDGDGLGDGIEISGWLVTVDDGQPKRVKPKSALIKEDSDHDGLYDYDEYIHKTDPQDFDTDKDGTSDGKELTIYSSFSKHSRNPTQKDRKITLAYKSLVYAGKCDFGIVWWDKWNDLEWILGVRTPLAPTFMALAFSKNEPEDKLGVGPKGVLDNHTETFTAANSINFIARYGAKFEFYGYAKELDSAGGWLKYWNLTDGGMMYHDRECVDCEQLFIKDTNDSALVKAVSEQLRFTVG</sequence>
<evidence type="ECO:0000259" key="7">
    <source>
        <dbReference type="Pfam" id="PF03495"/>
    </source>
</evidence>
<reference evidence="8" key="1">
    <citation type="submission" date="2018-06" db="EMBL/GenBank/DDBJ databases">
        <authorList>
            <person name="Zhirakovskaya E."/>
        </authorList>
    </citation>
    <scope>NUCLEOTIDE SEQUENCE</scope>
</reference>
<keyword evidence="2" id="KW-0964">Secreted</keyword>
<feature type="compositionally biased region" description="Acidic residues" evidence="5">
    <location>
        <begin position="137"/>
        <end position="146"/>
    </location>
</feature>
<evidence type="ECO:0000256" key="2">
    <source>
        <dbReference type="ARBA" id="ARBA00022525"/>
    </source>
</evidence>
<feature type="compositionally biased region" description="Basic and acidic residues" evidence="5">
    <location>
        <begin position="162"/>
        <end position="171"/>
    </location>
</feature>
<evidence type="ECO:0000256" key="3">
    <source>
        <dbReference type="ARBA" id="ARBA00022729"/>
    </source>
</evidence>
<evidence type="ECO:0000256" key="1">
    <source>
        <dbReference type="ARBA" id="ARBA00004613"/>
    </source>
</evidence>
<dbReference type="PANTHER" id="PTHR37467">
    <property type="entry name" value="EXPORTED CALCIUM-BINDING GLYCOPROTEIN-RELATED"/>
    <property type="match status" value="1"/>
</dbReference>
<dbReference type="Pfam" id="PF03495">
    <property type="entry name" value="Binary_toxB"/>
    <property type="match status" value="1"/>
</dbReference>
<proteinExistence type="predicted"/>
<dbReference type="InterPro" id="IPR053180">
    <property type="entry name" value="Ca-binding_acidic-repeat"/>
</dbReference>
<comment type="subcellular location">
    <subcellularLocation>
        <location evidence="1">Secreted</location>
    </subcellularLocation>
</comment>
<evidence type="ECO:0000256" key="6">
    <source>
        <dbReference type="SAM" id="Phobius"/>
    </source>
</evidence>
<feature type="region of interest" description="Disordered" evidence="5">
    <location>
        <begin position="36"/>
        <end position="74"/>
    </location>
</feature>
<feature type="transmembrane region" description="Helical" evidence="6">
    <location>
        <begin position="12"/>
        <end position="33"/>
    </location>
</feature>
<feature type="non-terminal residue" evidence="8">
    <location>
        <position position="1149"/>
    </location>
</feature>
<keyword evidence="3" id="KW-0732">Signal</keyword>
<evidence type="ECO:0000313" key="8">
    <source>
        <dbReference type="EMBL" id="VAX13851.1"/>
    </source>
</evidence>
<dbReference type="SUPFAM" id="SSF69318">
    <property type="entry name" value="Integrin alpha N-terminal domain"/>
    <property type="match status" value="1"/>
</dbReference>